<dbReference type="KEGG" id="seds:AAY24_15755"/>
<proteinExistence type="inferred from homology"/>
<sequence length="150" mass="17176">MTRLTSDPWQLMKLWQDELSRGPRNPLTQSDESGVVGGDWTPAIDIKEEDDRYVLHADIPGVEPEKIELTMEDGMLTIKGEKHHEVTENKEGYKRVERAYGSFYRRFSLPDNTDPEQIQASGKDGVLEVVIPKVEPKRSKKIEIQPKRSS</sequence>
<dbReference type="InterPro" id="IPR031107">
    <property type="entry name" value="Small_HSP"/>
</dbReference>
<organism evidence="5 6">
    <name type="scientific">Sedimenticola thiotaurini</name>
    <dbReference type="NCBI Taxonomy" id="1543721"/>
    <lineage>
        <taxon>Bacteria</taxon>
        <taxon>Pseudomonadati</taxon>
        <taxon>Pseudomonadota</taxon>
        <taxon>Gammaproteobacteria</taxon>
        <taxon>Chromatiales</taxon>
        <taxon>Sedimenticolaceae</taxon>
        <taxon>Sedimenticola</taxon>
    </lineage>
</organism>
<dbReference type="OrthoDB" id="9792695at2"/>
<dbReference type="EMBL" id="CP011412">
    <property type="protein sequence ID" value="AKH21568.1"/>
    <property type="molecule type" value="Genomic_DNA"/>
</dbReference>
<keyword evidence="6" id="KW-1185">Reference proteome</keyword>
<evidence type="ECO:0000313" key="5">
    <source>
        <dbReference type="EMBL" id="AKH21568.1"/>
    </source>
</evidence>
<dbReference type="PANTHER" id="PTHR11527">
    <property type="entry name" value="HEAT-SHOCK PROTEIN 20 FAMILY MEMBER"/>
    <property type="match status" value="1"/>
</dbReference>
<dbReference type="RefSeq" id="WP_046860493.1">
    <property type="nucleotide sequence ID" value="NZ_CP011412.1"/>
</dbReference>
<dbReference type="SUPFAM" id="SSF49764">
    <property type="entry name" value="HSP20-like chaperones"/>
    <property type="match status" value="1"/>
</dbReference>
<dbReference type="PROSITE" id="PS01031">
    <property type="entry name" value="SHSP"/>
    <property type="match status" value="1"/>
</dbReference>
<dbReference type="InterPro" id="IPR008978">
    <property type="entry name" value="HSP20-like_chaperone"/>
</dbReference>
<dbReference type="Proteomes" id="UP000034410">
    <property type="component" value="Chromosome"/>
</dbReference>
<evidence type="ECO:0000256" key="1">
    <source>
        <dbReference type="PROSITE-ProRule" id="PRU00285"/>
    </source>
</evidence>
<dbReference type="CDD" id="cd06464">
    <property type="entry name" value="ACD_sHsps-like"/>
    <property type="match status" value="1"/>
</dbReference>
<accession>A0A0F7K3T4</accession>
<dbReference type="InterPro" id="IPR002068">
    <property type="entry name" value="A-crystallin/Hsp20_dom"/>
</dbReference>
<reference evidence="5 6" key="1">
    <citation type="journal article" date="2015" name="Genome Announc.">
        <title>Complete Genome Sequence of Sedimenticola thiotaurini Strain SIP-G1, a Polyphosphate- and Polyhydroxyalkanoate-Accumulating Sulfur-Oxidizing Gammaproteobacterium Isolated from Salt Marsh Sediments.</title>
        <authorList>
            <person name="Flood B.E."/>
            <person name="Jones D.S."/>
            <person name="Bailey J.V."/>
        </authorList>
    </citation>
    <scope>NUCLEOTIDE SEQUENCE [LARGE SCALE GENOMIC DNA]</scope>
    <source>
        <strain evidence="5 6">SIP-G1</strain>
    </source>
</reference>
<feature type="domain" description="SHSP" evidence="4">
    <location>
        <begin position="35"/>
        <end position="147"/>
    </location>
</feature>
<dbReference type="Gene3D" id="2.60.40.790">
    <property type="match status" value="1"/>
</dbReference>
<evidence type="ECO:0000259" key="4">
    <source>
        <dbReference type="PROSITE" id="PS01031"/>
    </source>
</evidence>
<dbReference type="Pfam" id="PF00011">
    <property type="entry name" value="HSP20"/>
    <property type="match status" value="1"/>
</dbReference>
<comment type="similarity">
    <text evidence="1 2">Belongs to the small heat shock protein (HSP20) family.</text>
</comment>
<gene>
    <name evidence="5" type="ORF">AAY24_15755</name>
</gene>
<evidence type="ECO:0000313" key="6">
    <source>
        <dbReference type="Proteomes" id="UP000034410"/>
    </source>
</evidence>
<protein>
    <submittedName>
        <fullName evidence="5">Heat-shock protein Hsp20</fullName>
    </submittedName>
</protein>
<feature type="region of interest" description="Disordered" evidence="3">
    <location>
        <begin position="20"/>
        <end position="39"/>
    </location>
</feature>
<name>A0A0F7K3T4_9GAMM</name>
<dbReference type="AlphaFoldDB" id="A0A0F7K3T4"/>
<dbReference type="PATRIC" id="fig|1543721.4.peg.3246"/>
<evidence type="ECO:0000256" key="3">
    <source>
        <dbReference type="SAM" id="MobiDB-lite"/>
    </source>
</evidence>
<evidence type="ECO:0000256" key="2">
    <source>
        <dbReference type="RuleBase" id="RU003616"/>
    </source>
</evidence>